<sequence length="391" mass="43982">MWVLQELATAGHWKGRNKPCIVQCGTHMTSFHNLQIVLEQVRAILSRAAPSRPGSFMTELLTRLHREELDILKLLYLTSRLKATDPRDKIYALLGLIPSAQALRPDYRRSTSATLINHVQNWVEREGTLDVIFSNRLDPCTSGLPGWTPEIRAEHQAYSEWERMGVDTRFRAGYGKGADVEIFQPYQNNGETPPMMRARGIVIGELESIIGPSKSDESAPQSTTKINTGNDAGQRFIDTIFTPLQEFAARINDGTPDKRGQSPSKKDVWFHKIKSWFNKKELNMLDYSNSSGSRGPSIDARVRFMRHMSNCIHNRTFFTTTSRKFMGLGPYGAQKGDIVVVLYGSKRCVVLRPRGAEGGGYVVIGTAYVHGVMGGELLRRDKVDETVFNLY</sequence>
<evidence type="ECO:0000313" key="2">
    <source>
        <dbReference type="Proteomes" id="UP000836387"/>
    </source>
</evidence>
<dbReference type="EMBL" id="CADEHS020000031">
    <property type="protein sequence ID" value="CAG9948746.1"/>
    <property type="molecule type" value="Genomic_DNA"/>
</dbReference>
<organism evidence="1 2">
    <name type="scientific">Clonostachys rosea f. rosea IK726</name>
    <dbReference type="NCBI Taxonomy" id="1349383"/>
    <lineage>
        <taxon>Eukaryota</taxon>
        <taxon>Fungi</taxon>
        <taxon>Dikarya</taxon>
        <taxon>Ascomycota</taxon>
        <taxon>Pezizomycotina</taxon>
        <taxon>Sordariomycetes</taxon>
        <taxon>Hypocreomycetidae</taxon>
        <taxon>Hypocreales</taxon>
        <taxon>Bionectriaceae</taxon>
        <taxon>Clonostachys</taxon>
    </lineage>
</organism>
<gene>
    <name evidence="1" type="ORF">CRV2_00021372</name>
</gene>
<dbReference type="Proteomes" id="UP000836387">
    <property type="component" value="Unassembled WGS sequence"/>
</dbReference>
<name>A0ACA9U5Z6_BIOOC</name>
<evidence type="ECO:0000313" key="1">
    <source>
        <dbReference type="EMBL" id="CAG9948746.1"/>
    </source>
</evidence>
<reference evidence="1" key="2">
    <citation type="submission" date="2021-10" db="EMBL/GenBank/DDBJ databases">
        <authorList>
            <person name="Piombo E."/>
        </authorList>
    </citation>
    <scope>NUCLEOTIDE SEQUENCE</scope>
</reference>
<reference evidence="1" key="1">
    <citation type="submission" date="2020-04" db="EMBL/GenBank/DDBJ databases">
        <authorList>
            <person name="Broberg M."/>
        </authorList>
    </citation>
    <scope>NUCLEOTIDE SEQUENCE</scope>
</reference>
<comment type="caution">
    <text evidence="1">The sequence shown here is derived from an EMBL/GenBank/DDBJ whole genome shotgun (WGS) entry which is preliminary data.</text>
</comment>
<proteinExistence type="predicted"/>
<accession>A0ACA9U5Z6</accession>
<protein>
    <submittedName>
        <fullName evidence="1">Uncharacterized protein</fullName>
    </submittedName>
</protein>
<keyword evidence="2" id="KW-1185">Reference proteome</keyword>